<dbReference type="PROSITE" id="PS50005">
    <property type="entry name" value="TPR"/>
    <property type="match status" value="1"/>
</dbReference>
<keyword evidence="2 3" id="KW-0802">TPR repeat</keyword>
<keyword evidence="7" id="KW-1185">Reference proteome</keyword>
<evidence type="ECO:0000256" key="2">
    <source>
        <dbReference type="ARBA" id="ARBA00022803"/>
    </source>
</evidence>
<sequence length="1110" mass="121942" precursor="true">MNRILLFATLILFRVLQTASAADGYMVTVTPGTAQIKSAKVVLAVVPRGTRLWIFEEKGDWLRVKVPNAEVRGWISAQHVEKIQLSPARLENAKLASAHWDRGLNLIGREKYPEAIYELNQCLVLELQVHGDDHPDSASTRGLLGSLIKDVGDYALARKHFDAALVTQRSTLGNEHADTGMMLCNIGTLLCHQHNYAEGRKYFEEALAIHLKLHGNEHSDTVGTLNNLGNATTDQGDYSTARKYYDEALAIQRKLFGNEHANTAMTLNNIGTVERMRGDYTAARQFFEESLVVYRKVFGNEATETASSMNNLAAIAHEQGDYSIARKLCDEALAVRRKVLGNDHLETAASLNNLGNLVSDQGDNAAARKFYDEALAVYRKVLGNESAAVALTLNNLGALALDQGDIALAKQLHEESLTIRRKVLGNDHPDTAGTLQNLGILVCNQGDYAAARQLYVEALAIRRRVCGNEHADTAGALINLGILEYDQKNYAAARACYDEALAINRKVLGSGHPSTGDIYENMAWLEDAENDLSAAGECFNQARRIFRFHQLRTLSSLSEAAQLLFLTNKHANNWYESLSFGRRARANANVAELSAGWLINGKGMAEESLSIGSQLFTPETVALIGRLRKVRGELAEVAHRSLSDEPEQRRTELQSEEERLVRQLGQVRGEDLTTDPWFDIISVRKVIPKKSMLINIVRFAPFDSRTEKPGDSLYVAWLIPSANDGEVKIVDIGNADVIDTAVATFRKAMSMAGTATSKEKEKEKEAHFAADKALACLAELTLKPLSEHLSGKEGIILSPDSALWLVPWGALPVEEGKVLIENYSLKYVVSGRELIAKSKAKVVEKSVVLADPDFDFAKIVPLSLPITKPARRSNTRLDRAERLRGTATEAVAIAPSLKAYTKRDPFVYLDREATEGRFKQLVSPQVLVLGTHGFYFPEQEVEIKDEVRGVLSGQGERRSVRTKDGQPLENPLLRCGVLLAGCNRTTASDKAGLDDGVLTGLEIVNADLRGTELVVLSACETGLGDVRNGEGVAGLRQAFQLAGAKAVVSTLWQIPDNESAQLMSDFFGYLAEGKSKAEALRFAQLNRIVEHREREGSAPAFYWGAFTLTE</sequence>
<feature type="signal peptide" evidence="4">
    <location>
        <begin position="1"/>
        <end position="21"/>
    </location>
</feature>
<feature type="repeat" description="TPR" evidence="3">
    <location>
        <begin position="222"/>
        <end position="255"/>
    </location>
</feature>
<dbReference type="InterPro" id="IPR019734">
    <property type="entry name" value="TPR_rpt"/>
</dbReference>
<protein>
    <submittedName>
        <fullName evidence="6">Photosystem I assembly protein Ycf3</fullName>
    </submittedName>
</protein>
<dbReference type="Pfam" id="PF13424">
    <property type="entry name" value="TPR_12"/>
    <property type="match status" value="4"/>
</dbReference>
<evidence type="ECO:0000256" key="4">
    <source>
        <dbReference type="SAM" id="SignalP"/>
    </source>
</evidence>
<dbReference type="Gene3D" id="2.30.30.40">
    <property type="entry name" value="SH3 Domains"/>
    <property type="match status" value="1"/>
</dbReference>
<feature type="domain" description="CHAT" evidence="5">
    <location>
        <begin position="774"/>
        <end position="1108"/>
    </location>
</feature>
<dbReference type="SMART" id="SM00028">
    <property type="entry name" value="TPR"/>
    <property type="match status" value="11"/>
</dbReference>
<dbReference type="RefSeq" id="WP_145093228.1">
    <property type="nucleotide sequence ID" value="NZ_CP036274.1"/>
</dbReference>
<dbReference type="Proteomes" id="UP000315017">
    <property type="component" value="Chromosome"/>
</dbReference>
<dbReference type="EMBL" id="CP036274">
    <property type="protein sequence ID" value="QDU29433.1"/>
    <property type="molecule type" value="Genomic_DNA"/>
</dbReference>
<reference evidence="6 7" key="1">
    <citation type="submission" date="2019-02" db="EMBL/GenBank/DDBJ databases">
        <title>Deep-cultivation of Planctomycetes and their phenomic and genomic characterization uncovers novel biology.</title>
        <authorList>
            <person name="Wiegand S."/>
            <person name="Jogler M."/>
            <person name="Boedeker C."/>
            <person name="Pinto D."/>
            <person name="Vollmers J."/>
            <person name="Rivas-Marin E."/>
            <person name="Kohn T."/>
            <person name="Peeters S.H."/>
            <person name="Heuer A."/>
            <person name="Rast P."/>
            <person name="Oberbeckmann S."/>
            <person name="Bunk B."/>
            <person name="Jeske O."/>
            <person name="Meyerdierks A."/>
            <person name="Storesund J.E."/>
            <person name="Kallscheuer N."/>
            <person name="Luecker S."/>
            <person name="Lage O.M."/>
            <person name="Pohl T."/>
            <person name="Merkel B.J."/>
            <person name="Hornburger P."/>
            <person name="Mueller R.-W."/>
            <person name="Bruemmer F."/>
            <person name="Labrenz M."/>
            <person name="Spormann A.M."/>
            <person name="Op den Camp H."/>
            <person name="Overmann J."/>
            <person name="Amann R."/>
            <person name="Jetten M.S.M."/>
            <person name="Mascher T."/>
            <person name="Medema M.H."/>
            <person name="Devos D.P."/>
            <person name="Kaster A.-K."/>
            <person name="Ovreas L."/>
            <person name="Rohde M."/>
            <person name="Galperin M.Y."/>
            <person name="Jogler C."/>
        </authorList>
    </citation>
    <scope>NUCLEOTIDE SEQUENCE [LARGE SCALE GENOMIC DNA]</scope>
    <source>
        <strain evidence="6 7">ETA_A8</strain>
    </source>
</reference>
<gene>
    <name evidence="6" type="ORF">ETAA8_45430</name>
</gene>
<dbReference type="PANTHER" id="PTHR45641">
    <property type="entry name" value="TETRATRICOPEPTIDE REPEAT PROTEIN (AFU_ORTHOLOGUE AFUA_6G03870)"/>
    <property type="match status" value="1"/>
</dbReference>
<dbReference type="PANTHER" id="PTHR45641:SF19">
    <property type="entry name" value="NEPHROCYSTIN-3"/>
    <property type="match status" value="1"/>
</dbReference>
<feature type="chain" id="PRO_5021713797" evidence="4">
    <location>
        <begin position="22"/>
        <end position="1110"/>
    </location>
</feature>
<dbReference type="Pfam" id="PF13374">
    <property type="entry name" value="TPR_10"/>
    <property type="match status" value="1"/>
</dbReference>
<dbReference type="InterPro" id="IPR024983">
    <property type="entry name" value="CHAT_dom"/>
</dbReference>
<evidence type="ECO:0000259" key="5">
    <source>
        <dbReference type="Pfam" id="PF12770"/>
    </source>
</evidence>
<dbReference type="Gene3D" id="1.25.40.10">
    <property type="entry name" value="Tetratricopeptide repeat domain"/>
    <property type="match status" value="3"/>
</dbReference>
<evidence type="ECO:0000256" key="3">
    <source>
        <dbReference type="PROSITE-ProRule" id="PRU00339"/>
    </source>
</evidence>
<dbReference type="KEGG" id="aagg:ETAA8_45430"/>
<accession>A0A517YGT0</accession>
<evidence type="ECO:0000256" key="1">
    <source>
        <dbReference type="ARBA" id="ARBA00022737"/>
    </source>
</evidence>
<evidence type="ECO:0000313" key="7">
    <source>
        <dbReference type="Proteomes" id="UP000315017"/>
    </source>
</evidence>
<dbReference type="AlphaFoldDB" id="A0A517YGT0"/>
<dbReference type="Pfam" id="PF12770">
    <property type="entry name" value="CHAT"/>
    <property type="match status" value="1"/>
</dbReference>
<proteinExistence type="predicted"/>
<dbReference type="OrthoDB" id="220792at2"/>
<name>A0A517YGT0_9BACT</name>
<organism evidence="6 7">
    <name type="scientific">Anatilimnocola aggregata</name>
    <dbReference type="NCBI Taxonomy" id="2528021"/>
    <lineage>
        <taxon>Bacteria</taxon>
        <taxon>Pseudomonadati</taxon>
        <taxon>Planctomycetota</taxon>
        <taxon>Planctomycetia</taxon>
        <taxon>Pirellulales</taxon>
        <taxon>Pirellulaceae</taxon>
        <taxon>Anatilimnocola</taxon>
    </lineage>
</organism>
<evidence type="ECO:0000313" key="6">
    <source>
        <dbReference type="EMBL" id="QDU29433.1"/>
    </source>
</evidence>
<keyword evidence="1" id="KW-0677">Repeat</keyword>
<dbReference type="SUPFAM" id="SSF48452">
    <property type="entry name" value="TPR-like"/>
    <property type="match status" value="3"/>
</dbReference>
<dbReference type="InterPro" id="IPR011990">
    <property type="entry name" value="TPR-like_helical_dom_sf"/>
</dbReference>
<keyword evidence="4" id="KW-0732">Signal</keyword>